<keyword evidence="7 9" id="KW-0811">Translocation</keyword>
<dbReference type="Pfam" id="PF00584">
    <property type="entry name" value="SecE"/>
    <property type="match status" value="1"/>
</dbReference>
<gene>
    <name evidence="9" type="primary">secE</name>
    <name evidence="10" type="ORF">BFS35_013200</name>
</gene>
<comment type="subunit">
    <text evidence="9">Component of the Sec protein translocase complex. Heterotrimer consisting of SecY, SecE and SecG subunits. The heterotrimers can form oligomers, although 1 heterotrimer is thought to be able to translocate proteins. Interacts with the ribosome. Interacts with SecDF, and other proteins may be involved. Interacts with SecA.</text>
</comment>
<evidence type="ECO:0000256" key="3">
    <source>
        <dbReference type="ARBA" id="ARBA00022475"/>
    </source>
</evidence>
<evidence type="ECO:0000256" key="7">
    <source>
        <dbReference type="ARBA" id="ARBA00023010"/>
    </source>
</evidence>
<sequence>MEHKENFFQGVISEMKKTSWPTGQEVVRDTTIVVLTVLFFIIFFYAIDLGISELIRLIN</sequence>
<dbReference type="GO" id="GO:0008320">
    <property type="term" value="F:protein transmembrane transporter activity"/>
    <property type="evidence" value="ECO:0007669"/>
    <property type="project" value="UniProtKB-UniRule"/>
</dbReference>
<evidence type="ECO:0000256" key="2">
    <source>
        <dbReference type="ARBA" id="ARBA00022448"/>
    </source>
</evidence>
<keyword evidence="8 9" id="KW-0472">Membrane</keyword>
<dbReference type="GO" id="GO:0009306">
    <property type="term" value="P:protein secretion"/>
    <property type="evidence" value="ECO:0007669"/>
    <property type="project" value="UniProtKB-UniRule"/>
</dbReference>
<name>A0A2G5NVM7_9STAP</name>
<keyword evidence="5 9" id="KW-0653">Protein transport</keyword>
<dbReference type="InterPro" id="IPR005807">
    <property type="entry name" value="SecE_bac"/>
</dbReference>
<dbReference type="GO" id="GO:0005886">
    <property type="term" value="C:plasma membrane"/>
    <property type="evidence" value="ECO:0007669"/>
    <property type="project" value="UniProtKB-SubCell"/>
</dbReference>
<dbReference type="InterPro" id="IPR038379">
    <property type="entry name" value="SecE_sf"/>
</dbReference>
<protein>
    <recommendedName>
        <fullName evidence="9">Protein translocase subunit SecE</fullName>
    </recommendedName>
</protein>
<dbReference type="PROSITE" id="PS01067">
    <property type="entry name" value="SECE_SEC61G"/>
    <property type="match status" value="1"/>
</dbReference>
<dbReference type="Gene3D" id="1.20.5.1030">
    <property type="entry name" value="Preprotein translocase secy subunit"/>
    <property type="match status" value="1"/>
</dbReference>
<evidence type="ECO:0000313" key="10">
    <source>
        <dbReference type="EMBL" id="RAI78962.1"/>
    </source>
</evidence>
<dbReference type="EMBL" id="MJBI02000013">
    <property type="protein sequence ID" value="RAI78962.1"/>
    <property type="molecule type" value="Genomic_DNA"/>
</dbReference>
<dbReference type="Proteomes" id="UP000229523">
    <property type="component" value="Unassembled WGS sequence"/>
</dbReference>
<keyword evidence="11" id="KW-1185">Reference proteome</keyword>
<evidence type="ECO:0000256" key="1">
    <source>
        <dbReference type="ARBA" id="ARBA00004370"/>
    </source>
</evidence>
<keyword evidence="3 9" id="KW-1003">Cell membrane</keyword>
<evidence type="ECO:0000256" key="8">
    <source>
        <dbReference type="ARBA" id="ARBA00023136"/>
    </source>
</evidence>
<evidence type="ECO:0000256" key="5">
    <source>
        <dbReference type="ARBA" id="ARBA00022927"/>
    </source>
</evidence>
<comment type="caution">
    <text evidence="10">The sequence shown here is derived from an EMBL/GenBank/DDBJ whole genome shotgun (WGS) entry which is preliminary data.</text>
</comment>
<organism evidence="10 11">
    <name type="scientific">Macrococcoides goetzii</name>
    <dbReference type="NCBI Taxonomy" id="1891097"/>
    <lineage>
        <taxon>Bacteria</taxon>
        <taxon>Bacillati</taxon>
        <taxon>Bacillota</taxon>
        <taxon>Bacilli</taxon>
        <taxon>Bacillales</taxon>
        <taxon>Staphylococcaceae</taxon>
        <taxon>Macrococcoides</taxon>
    </lineage>
</organism>
<evidence type="ECO:0000313" key="11">
    <source>
        <dbReference type="Proteomes" id="UP000229523"/>
    </source>
</evidence>
<dbReference type="GO" id="GO:0006605">
    <property type="term" value="P:protein targeting"/>
    <property type="evidence" value="ECO:0007669"/>
    <property type="project" value="UniProtKB-UniRule"/>
</dbReference>
<dbReference type="GO" id="GO:0043952">
    <property type="term" value="P:protein transport by the Sec complex"/>
    <property type="evidence" value="ECO:0007669"/>
    <property type="project" value="UniProtKB-UniRule"/>
</dbReference>
<evidence type="ECO:0000256" key="9">
    <source>
        <dbReference type="HAMAP-Rule" id="MF_00422"/>
    </source>
</evidence>
<dbReference type="NCBIfam" id="TIGR00964">
    <property type="entry name" value="secE_bact"/>
    <property type="match status" value="1"/>
</dbReference>
<evidence type="ECO:0000256" key="4">
    <source>
        <dbReference type="ARBA" id="ARBA00022692"/>
    </source>
</evidence>
<dbReference type="PANTHER" id="PTHR33910:SF1">
    <property type="entry name" value="PROTEIN TRANSLOCASE SUBUNIT SECE"/>
    <property type="match status" value="1"/>
</dbReference>
<evidence type="ECO:0000256" key="6">
    <source>
        <dbReference type="ARBA" id="ARBA00022989"/>
    </source>
</evidence>
<dbReference type="HAMAP" id="MF_00422">
    <property type="entry name" value="SecE"/>
    <property type="match status" value="1"/>
</dbReference>
<dbReference type="PANTHER" id="PTHR33910">
    <property type="entry name" value="PROTEIN TRANSLOCASE SUBUNIT SECE"/>
    <property type="match status" value="1"/>
</dbReference>
<comment type="similarity">
    <text evidence="9">Belongs to the SecE/SEC61-gamma family.</text>
</comment>
<proteinExistence type="inferred from homology"/>
<accession>A0A2G5NVM7</accession>
<keyword evidence="4 9" id="KW-0812">Transmembrane</keyword>
<dbReference type="InterPro" id="IPR001901">
    <property type="entry name" value="Translocase_SecE/Sec61-g"/>
</dbReference>
<feature type="transmembrane region" description="Helical" evidence="9">
    <location>
        <begin position="30"/>
        <end position="51"/>
    </location>
</feature>
<comment type="subcellular location">
    <subcellularLocation>
        <location evidence="9">Cell membrane</location>
        <topology evidence="9">Single-pass membrane protein</topology>
    </subcellularLocation>
    <subcellularLocation>
        <location evidence="1">Membrane</location>
    </subcellularLocation>
</comment>
<keyword evidence="6 9" id="KW-1133">Transmembrane helix</keyword>
<reference evidence="10 11" key="1">
    <citation type="journal article" date="2018" name="Front. Microbiol.">
        <title>Description and Comparative Genomics of Macrococcus caseolyticus subsp. hominis subsp. nov., Macrococcus goetzii sp. nov., Macrococcus epidermidis sp. nov., and Macrococcus bohemicus sp. nov., Novel Macrococci From Human Clinical Material With Virulence Potential and Suspected Uptake of Foreign DNA by Natural Transformation.</title>
        <authorList>
            <person name="Maslanova I."/>
            <person name="Wertheimer Z."/>
            <person name="Sedlacek I."/>
            <person name="Svec P."/>
            <person name="Indrakova A."/>
            <person name="Kovarovic V."/>
            <person name="Schumann P."/>
            <person name="Sproer C."/>
            <person name="Kralova S."/>
            <person name="Sedo O."/>
            <person name="Kristofova L."/>
            <person name="Vrbovska V."/>
            <person name="Fuzik T."/>
            <person name="Petras P."/>
            <person name="Zdrahal Z."/>
            <person name="Ruzickova V."/>
            <person name="Doskar J."/>
            <person name="Pantucek R."/>
        </authorList>
    </citation>
    <scope>NUCLEOTIDE SEQUENCE [LARGE SCALE GENOMIC DNA]</scope>
    <source>
        <strain evidence="10 11">CCM 4927</strain>
    </source>
</reference>
<dbReference type="AlphaFoldDB" id="A0A2G5NVM7"/>
<comment type="function">
    <text evidence="9">Essential subunit of the Sec protein translocation channel SecYEG. Clamps together the 2 halves of SecY. May contact the channel plug during translocation.</text>
</comment>
<keyword evidence="2 9" id="KW-0813">Transport</keyword>
<dbReference type="RefSeq" id="WP_099577350.1">
    <property type="nucleotide sequence ID" value="NZ_MJBI02000013.1"/>
</dbReference>
<dbReference type="GO" id="GO:0065002">
    <property type="term" value="P:intracellular protein transmembrane transport"/>
    <property type="evidence" value="ECO:0007669"/>
    <property type="project" value="UniProtKB-UniRule"/>
</dbReference>